<accession>A0A8R1E402</accession>
<reference evidence="2" key="1">
    <citation type="submission" date="2010-08" db="EMBL/GenBank/DDBJ databases">
        <authorList>
            <consortium name="Caenorhabditis japonica Sequencing Consortium"/>
            <person name="Wilson R.K."/>
        </authorList>
    </citation>
    <scope>NUCLEOTIDE SEQUENCE [LARGE SCALE GENOMIC DNA]</scope>
    <source>
        <strain evidence="2">DF5081</strain>
    </source>
</reference>
<evidence type="ECO:0000313" key="1">
    <source>
        <dbReference type="EnsemblMetazoa" id="CJA22814.1"/>
    </source>
</evidence>
<dbReference type="EnsemblMetazoa" id="CJA22814.1">
    <property type="protein sequence ID" value="CJA22814.1"/>
    <property type="gene ID" value="WBGene00178386"/>
</dbReference>
<dbReference type="AlphaFoldDB" id="A0A8R1E402"/>
<protein>
    <submittedName>
        <fullName evidence="1">Uncharacterized protein</fullName>
    </submittedName>
</protein>
<reference evidence="1" key="2">
    <citation type="submission" date="2022-06" db="UniProtKB">
        <authorList>
            <consortium name="EnsemblMetazoa"/>
        </authorList>
    </citation>
    <scope>IDENTIFICATION</scope>
    <source>
        <strain evidence="1">DF5081</strain>
    </source>
</reference>
<dbReference type="Proteomes" id="UP000005237">
    <property type="component" value="Unassembled WGS sequence"/>
</dbReference>
<name>A0A8R1E402_CAEJA</name>
<sequence length="184" mass="20750">MNYATWHTCGVINTDHLPIIIVMDSEIPKREKPKRVIANYGKADWKRFKTDIETSIRSYVGPRGAYSLEKLISKAILEAARKHIPSGLDGKIAEINELIEKSRRDLRKERWLNKVEDMEIKRKADSNCLWSLLKGLKPKARCSGPVNLPNGTTTSNAKAIANAMAKNLVTSACARTLHCVFEYL</sequence>
<organism evidence="1 2">
    <name type="scientific">Caenorhabditis japonica</name>
    <dbReference type="NCBI Taxonomy" id="281687"/>
    <lineage>
        <taxon>Eukaryota</taxon>
        <taxon>Metazoa</taxon>
        <taxon>Ecdysozoa</taxon>
        <taxon>Nematoda</taxon>
        <taxon>Chromadorea</taxon>
        <taxon>Rhabditida</taxon>
        <taxon>Rhabditina</taxon>
        <taxon>Rhabditomorpha</taxon>
        <taxon>Rhabditoidea</taxon>
        <taxon>Rhabditidae</taxon>
        <taxon>Peloderinae</taxon>
        <taxon>Caenorhabditis</taxon>
    </lineage>
</organism>
<keyword evidence="2" id="KW-1185">Reference proteome</keyword>
<proteinExistence type="predicted"/>
<evidence type="ECO:0000313" key="2">
    <source>
        <dbReference type="Proteomes" id="UP000005237"/>
    </source>
</evidence>